<keyword evidence="3" id="KW-1185">Reference proteome</keyword>
<gene>
    <name evidence="2" type="primary">g2496</name>
    <name evidence="2" type="ORF">EsDP_00002496</name>
</gene>
<comment type="caution">
    <text evidence="2">The sequence shown here is derived from an EMBL/GenBank/DDBJ whole genome shotgun (WGS) entry which is preliminary data.</text>
</comment>
<proteinExistence type="predicted"/>
<evidence type="ECO:0000256" key="1">
    <source>
        <dbReference type="SAM" id="MobiDB-lite"/>
    </source>
</evidence>
<feature type="region of interest" description="Disordered" evidence="1">
    <location>
        <begin position="1"/>
        <end position="24"/>
    </location>
</feature>
<reference evidence="3" key="1">
    <citation type="submission" date="2024-06" db="EMBL/GenBank/DDBJ databases">
        <title>Draft Genome Sequences of Epichloe bromicola Strains Isolated from Elymus ciliaris.</title>
        <authorList>
            <consortium name="Epichloe bromicola genome sequencing consortium"/>
            <person name="Miura A."/>
            <person name="Imano S."/>
            <person name="Ashida A."/>
            <person name="Sato I."/>
            <person name="Chiba S."/>
            <person name="Tanaka A."/>
            <person name="Camagna M."/>
            <person name="Takemoto D."/>
        </authorList>
    </citation>
    <scope>NUCLEOTIDE SEQUENCE [LARGE SCALE GENOMIC DNA]</scope>
    <source>
        <strain evidence="3">DP</strain>
    </source>
</reference>
<dbReference type="EMBL" id="BAAFGZ010000067">
    <property type="protein sequence ID" value="GAB0134111.1"/>
    <property type="molecule type" value="Genomic_DNA"/>
</dbReference>
<accession>A0ABQ0CL17</accession>
<sequence length="155" mass="16950">MRILDQTHAVGENSSPRIRPGNDMFPDPVDSAYVELLQSVRSTRKYESASATGAPRIHLSFPFLHIRNLPSRREAVKGPCEAPLCPADTHRLPSKSWHEEHEGELTKLLVLQPVQVQVGPRLSFNGNATTSDATRTKGAAREGGMAVADFAPAAW</sequence>
<protein>
    <submittedName>
        <fullName evidence="2">Uncharacterized protein</fullName>
    </submittedName>
</protein>
<organism evidence="2 3">
    <name type="scientific">Epichloe bromicola</name>
    <dbReference type="NCBI Taxonomy" id="79588"/>
    <lineage>
        <taxon>Eukaryota</taxon>
        <taxon>Fungi</taxon>
        <taxon>Dikarya</taxon>
        <taxon>Ascomycota</taxon>
        <taxon>Pezizomycotina</taxon>
        <taxon>Sordariomycetes</taxon>
        <taxon>Hypocreomycetidae</taxon>
        <taxon>Hypocreales</taxon>
        <taxon>Clavicipitaceae</taxon>
        <taxon>Epichloe</taxon>
    </lineage>
</organism>
<name>A0ABQ0CL17_9HYPO</name>
<evidence type="ECO:0000313" key="3">
    <source>
        <dbReference type="Proteomes" id="UP001562357"/>
    </source>
</evidence>
<dbReference type="Proteomes" id="UP001562357">
    <property type="component" value="Unassembled WGS sequence"/>
</dbReference>
<evidence type="ECO:0000313" key="2">
    <source>
        <dbReference type="EMBL" id="GAB0134111.1"/>
    </source>
</evidence>